<accession>A0AAF0CQY9</accession>
<dbReference type="RefSeq" id="WP_330927728.1">
    <property type="nucleotide sequence ID" value="NZ_CP119075.1"/>
</dbReference>
<evidence type="ECO:0000256" key="1">
    <source>
        <dbReference type="SAM" id="MobiDB-lite"/>
    </source>
</evidence>
<sequence>MAKKASRPASPLTFDLPVSLIDKISSAQSKLGLASSSEVVRLALAKFNFDRYESTREEHRQISVRLPADMKTVLSRSSRKKKVSVGELLRAALDDLSVAKPAKTQVAKGKKKVTKPAAKVAKKTAKAPAKKAAKKAAKAPAKKVVKKAAKKATKKSKKSR</sequence>
<keyword evidence="3" id="KW-1185">Reference proteome</keyword>
<dbReference type="KEGG" id="slom:PXH66_06225"/>
<evidence type="ECO:0008006" key="4">
    <source>
        <dbReference type="Google" id="ProtNLM"/>
    </source>
</evidence>
<feature type="region of interest" description="Disordered" evidence="1">
    <location>
        <begin position="107"/>
        <end position="160"/>
    </location>
</feature>
<feature type="compositionally biased region" description="Basic residues" evidence="1">
    <location>
        <begin position="108"/>
        <end position="160"/>
    </location>
</feature>
<reference evidence="2" key="1">
    <citation type="submission" date="2023-03" db="EMBL/GenBank/DDBJ databases">
        <title>Lomoglobus Profundus gen. nov., sp. nov., a novel member of the phylum Verrucomicrobia, isolated from deep-marine sediment of South China Sea.</title>
        <authorList>
            <person name="Ahmad T."/>
            <person name="Ishaq S.E."/>
            <person name="Wang F."/>
        </authorList>
    </citation>
    <scope>NUCLEOTIDE SEQUENCE</scope>
    <source>
        <strain evidence="2">LMO-M01</strain>
    </source>
</reference>
<organism evidence="2 3">
    <name type="scientific">Synoicihabitans lomoniglobus</name>
    <dbReference type="NCBI Taxonomy" id="2909285"/>
    <lineage>
        <taxon>Bacteria</taxon>
        <taxon>Pseudomonadati</taxon>
        <taxon>Verrucomicrobiota</taxon>
        <taxon>Opitutia</taxon>
        <taxon>Opitutales</taxon>
        <taxon>Opitutaceae</taxon>
        <taxon>Synoicihabitans</taxon>
    </lineage>
</organism>
<evidence type="ECO:0000313" key="3">
    <source>
        <dbReference type="Proteomes" id="UP001218638"/>
    </source>
</evidence>
<proteinExistence type="predicted"/>
<dbReference type="Proteomes" id="UP001218638">
    <property type="component" value="Chromosome"/>
</dbReference>
<gene>
    <name evidence="2" type="ORF">PXH66_06225</name>
</gene>
<dbReference type="AlphaFoldDB" id="A0AAF0CQY9"/>
<evidence type="ECO:0000313" key="2">
    <source>
        <dbReference type="EMBL" id="WED66442.1"/>
    </source>
</evidence>
<protein>
    <recommendedName>
        <fullName evidence="4">Ribbon-helix-helix protein, CopG family</fullName>
    </recommendedName>
</protein>
<dbReference type="EMBL" id="CP119075">
    <property type="protein sequence ID" value="WED66442.1"/>
    <property type="molecule type" value="Genomic_DNA"/>
</dbReference>
<name>A0AAF0CQY9_9BACT</name>